<dbReference type="Pfam" id="PF00593">
    <property type="entry name" value="TonB_dep_Rec_b-barrel"/>
    <property type="match status" value="1"/>
</dbReference>
<evidence type="ECO:0000256" key="6">
    <source>
        <dbReference type="ARBA" id="ARBA00023136"/>
    </source>
</evidence>
<dbReference type="AlphaFoldDB" id="A0A2G4YUQ2"/>
<dbReference type="InterPro" id="IPR036942">
    <property type="entry name" value="Beta-barrel_TonB_sf"/>
</dbReference>
<dbReference type="Proteomes" id="UP000229730">
    <property type="component" value="Unassembled WGS sequence"/>
</dbReference>
<dbReference type="PANTHER" id="PTHR47234:SF2">
    <property type="entry name" value="TONB-DEPENDENT RECEPTOR"/>
    <property type="match status" value="1"/>
</dbReference>
<dbReference type="EMBL" id="PDEM01000016">
    <property type="protein sequence ID" value="PHZ85186.1"/>
    <property type="molecule type" value="Genomic_DNA"/>
</dbReference>
<keyword evidence="4 8" id="KW-0812">Transmembrane</keyword>
<dbReference type="Gene3D" id="2.170.130.10">
    <property type="entry name" value="TonB-dependent receptor, plug domain"/>
    <property type="match status" value="1"/>
</dbReference>
<name>A0A2G4YUQ2_9PROT</name>
<organism evidence="13 14">
    <name type="scientific">Paremcibacter congregatus</name>
    <dbReference type="NCBI Taxonomy" id="2043170"/>
    <lineage>
        <taxon>Bacteria</taxon>
        <taxon>Pseudomonadati</taxon>
        <taxon>Pseudomonadota</taxon>
        <taxon>Alphaproteobacteria</taxon>
        <taxon>Emcibacterales</taxon>
        <taxon>Emcibacteraceae</taxon>
        <taxon>Paremcibacter</taxon>
    </lineage>
</organism>
<dbReference type="CDD" id="cd01347">
    <property type="entry name" value="ligand_gated_channel"/>
    <property type="match status" value="1"/>
</dbReference>
<evidence type="ECO:0000256" key="3">
    <source>
        <dbReference type="ARBA" id="ARBA00022452"/>
    </source>
</evidence>
<dbReference type="PROSITE" id="PS52016">
    <property type="entry name" value="TONB_DEPENDENT_REC_3"/>
    <property type="match status" value="1"/>
</dbReference>
<reference evidence="13 14" key="1">
    <citation type="submission" date="2017-10" db="EMBL/GenBank/DDBJ databases">
        <title>Frigbacter circumglobatus gen. nov. sp. nov., isolated from sediment cultured in situ.</title>
        <authorList>
            <person name="Zhao Z."/>
        </authorList>
    </citation>
    <scope>NUCLEOTIDE SEQUENCE [LARGE SCALE GENOMIC DNA]</scope>
    <source>
        <strain evidence="13 14">ZYL</strain>
    </source>
</reference>
<dbReference type="Pfam" id="PF07715">
    <property type="entry name" value="Plug"/>
    <property type="match status" value="1"/>
</dbReference>
<feature type="chain" id="PRO_5013626502" evidence="10">
    <location>
        <begin position="20"/>
        <end position="901"/>
    </location>
</feature>
<evidence type="ECO:0000256" key="8">
    <source>
        <dbReference type="PROSITE-ProRule" id="PRU01360"/>
    </source>
</evidence>
<evidence type="ECO:0000313" key="14">
    <source>
        <dbReference type="Proteomes" id="UP000229730"/>
    </source>
</evidence>
<evidence type="ECO:0000313" key="13">
    <source>
        <dbReference type="EMBL" id="PHZ85186.1"/>
    </source>
</evidence>
<evidence type="ECO:0000259" key="11">
    <source>
        <dbReference type="Pfam" id="PF00593"/>
    </source>
</evidence>
<dbReference type="GO" id="GO:0009279">
    <property type="term" value="C:cell outer membrane"/>
    <property type="evidence" value="ECO:0007669"/>
    <property type="project" value="UniProtKB-SubCell"/>
</dbReference>
<keyword evidence="3 8" id="KW-1134">Transmembrane beta strand</keyword>
<dbReference type="RefSeq" id="WP_099472074.1">
    <property type="nucleotide sequence ID" value="NZ_CP041025.1"/>
</dbReference>
<evidence type="ECO:0000256" key="5">
    <source>
        <dbReference type="ARBA" id="ARBA00023077"/>
    </source>
</evidence>
<feature type="signal peptide" evidence="10">
    <location>
        <begin position="1"/>
        <end position="19"/>
    </location>
</feature>
<comment type="subcellular location">
    <subcellularLocation>
        <location evidence="1 8">Cell outer membrane</location>
        <topology evidence="1 8">Multi-pass membrane protein</topology>
    </subcellularLocation>
</comment>
<feature type="domain" description="TonB-dependent receptor plug" evidence="12">
    <location>
        <begin position="58"/>
        <end position="172"/>
    </location>
</feature>
<keyword evidence="7 8" id="KW-0998">Cell outer membrane</keyword>
<comment type="similarity">
    <text evidence="8 9">Belongs to the TonB-dependent receptor family.</text>
</comment>
<dbReference type="PANTHER" id="PTHR47234">
    <property type="match status" value="1"/>
</dbReference>
<dbReference type="InterPro" id="IPR000531">
    <property type="entry name" value="Beta-barrel_TonB"/>
</dbReference>
<dbReference type="InParanoid" id="A0A2G4YUQ2"/>
<gene>
    <name evidence="13" type="ORF">CRD36_07190</name>
</gene>
<dbReference type="InterPro" id="IPR039426">
    <property type="entry name" value="TonB-dep_rcpt-like"/>
</dbReference>
<evidence type="ECO:0000256" key="7">
    <source>
        <dbReference type="ARBA" id="ARBA00023237"/>
    </source>
</evidence>
<evidence type="ECO:0000256" key="1">
    <source>
        <dbReference type="ARBA" id="ARBA00004571"/>
    </source>
</evidence>
<accession>A0A2G4YUQ2</accession>
<keyword evidence="6 8" id="KW-0472">Membrane</keyword>
<proteinExistence type="inferred from homology"/>
<keyword evidence="14" id="KW-1185">Reference proteome</keyword>
<dbReference type="InterPro" id="IPR037066">
    <property type="entry name" value="Plug_dom_sf"/>
</dbReference>
<dbReference type="InterPro" id="IPR012910">
    <property type="entry name" value="Plug_dom"/>
</dbReference>
<evidence type="ECO:0000256" key="10">
    <source>
        <dbReference type="SAM" id="SignalP"/>
    </source>
</evidence>
<evidence type="ECO:0000256" key="9">
    <source>
        <dbReference type="RuleBase" id="RU003357"/>
    </source>
</evidence>
<evidence type="ECO:0000259" key="12">
    <source>
        <dbReference type="Pfam" id="PF07715"/>
    </source>
</evidence>
<dbReference type="Gene3D" id="2.40.170.20">
    <property type="entry name" value="TonB-dependent receptor, beta-barrel domain"/>
    <property type="match status" value="1"/>
</dbReference>
<dbReference type="OrthoDB" id="7582244at2"/>
<evidence type="ECO:0000256" key="4">
    <source>
        <dbReference type="ARBA" id="ARBA00022692"/>
    </source>
</evidence>
<keyword evidence="2 8" id="KW-0813">Transport</keyword>
<comment type="caution">
    <text evidence="13">The sequence shown here is derived from an EMBL/GenBank/DDBJ whole genome shotgun (WGS) entry which is preliminary data.</text>
</comment>
<feature type="domain" description="TonB-dependent receptor-like beta-barrel" evidence="11">
    <location>
        <begin position="375"/>
        <end position="864"/>
    </location>
</feature>
<keyword evidence="5 9" id="KW-0798">TonB box</keyword>
<sequence>MTHNLKKVLLLATSISSYALINTPAYTFAADENDAAPSDTFEEVVVTGSRIKRKDLTSVGPVSVVTQQMIRNTGITSMETLLQRLPSSAGFGGNQTAAYWVSNGWGTPQVNLRGLGVNRTLVLLNGRRLVNGGTGANSSVDLSMIPMAIVKQVEVLKDGASAIYGADAVAGVVNIITDTDFNGLEASAKFGMTGKGDGEEYLMDLTWGTSSDQGSLVASLSYQDNKPSPLADRVPCPLASDSETQCNGSSSTAGGRAVYIDGVGDLVRINFNNEPGGKSWAPYDRSIHGYNYNVNFNAVNPIKRLSFSSFGHYNLTDDVRLFGEMMYTNRRSTQPASPNAVTQFTLAADHPTNPTGEDLLVESRRLVELGERVFLQEVNTFRIVAGVEGSLSDSWSWDVALNWGRNTGMDTITNVVNLERFNETIDPNVCGTNGIPCGDYLGVGNVSQAVLDYLPFDMTDTGGNEQLSLTANISGDVFELPAGKVGFAAGVEYREDKGWRQPDSLKVLGIANSNAEDPISGKTKAKEAYAELSIPVLAEVAFAKNLDLNLALRFSDYDTFSSDTNYKIGVNWQVVEGFKLRGTYSTAFRVPNVPELFGGVSEGNLTTTDPCSGWSSLDAGSNIYKNCQAAGVPVGYTQLGNTILTDRGGNPNLEPEDARSLTFGAVWQPGFAEGLSVTVDYFDVKITDAITEPSGSVKLAQCYESDNLTHDFCTPVHHTRNAVTGEVNYLSAQKTNAGSERLKGIDVGVVYNFNAMELNHTLDFQVSYLDTFERTAFEGDVPMVLNGFIGAGFGGYPKWRANTSFNTSAENWSATYSVQYIGAGDDFFATDGIGSHMGAVMYHNVQGTYNIMENLVLSAGIDNLWDKKAPRVASWTDGNTDTMTYDLAGRRGYIRLTYRMQ</sequence>
<protein>
    <submittedName>
        <fullName evidence="13">TonB-dependent receptor</fullName>
    </submittedName>
</protein>
<keyword evidence="13" id="KW-0675">Receptor</keyword>
<evidence type="ECO:0000256" key="2">
    <source>
        <dbReference type="ARBA" id="ARBA00022448"/>
    </source>
</evidence>
<dbReference type="SUPFAM" id="SSF56935">
    <property type="entry name" value="Porins"/>
    <property type="match status" value="1"/>
</dbReference>
<keyword evidence="10" id="KW-0732">Signal</keyword>